<evidence type="ECO:0000313" key="2">
    <source>
        <dbReference type="EMBL" id="OZG68489.1"/>
    </source>
</evidence>
<proteinExistence type="predicted"/>
<reference evidence="2 3" key="1">
    <citation type="journal article" date="2017" name="BMC Genomics">
        <title>Comparative genomic and phylogenomic analyses of the Bifidobacteriaceae family.</title>
        <authorList>
            <person name="Lugli G.A."/>
            <person name="Milani C."/>
            <person name="Turroni F."/>
            <person name="Duranti S."/>
            <person name="Mancabelli L."/>
            <person name="Mangifesta M."/>
            <person name="Ferrario C."/>
            <person name="Modesto M."/>
            <person name="Mattarelli P."/>
            <person name="Jiri K."/>
            <person name="van Sinderen D."/>
            <person name="Ventura M."/>
        </authorList>
    </citation>
    <scope>NUCLEOTIDE SEQUENCE [LARGE SCALE GENOMIC DNA]</scope>
    <source>
        <strain evidence="2 3">LMG 28769</strain>
    </source>
</reference>
<dbReference type="SUPFAM" id="SSF53597">
    <property type="entry name" value="Dihydrofolate reductase-like"/>
    <property type="match status" value="1"/>
</dbReference>
<sequence length="178" mass="20329">MATHFYTASSLDGYLATPDNSLEWLFKQHFDMQGPMAYTEFIKRIGTLVMGRSTYQWLLDHSDVWEYAQPTWVFTHKELKHPTGADIRFVQGDIGAIFPRIQKAAGDKDIWIVGGGVLAVQFAQAGLLDELWVQFAPVTLGSGKPLFPREQQFELLETVRNQDFVCAHFKLAHQRTMH</sequence>
<dbReference type="PANTHER" id="PTHR38011:SF11">
    <property type="entry name" value="2,5-DIAMINO-6-RIBOSYLAMINO-4(3H)-PYRIMIDINONE 5'-PHOSPHATE REDUCTASE"/>
    <property type="match status" value="1"/>
</dbReference>
<evidence type="ECO:0000259" key="1">
    <source>
        <dbReference type="Pfam" id="PF01872"/>
    </source>
</evidence>
<dbReference type="Pfam" id="PF01872">
    <property type="entry name" value="RibD_C"/>
    <property type="match status" value="1"/>
</dbReference>
<organism evidence="2 3">
    <name type="scientific">Bifidobacterium aquikefiri</name>
    <dbReference type="NCBI Taxonomy" id="1653207"/>
    <lineage>
        <taxon>Bacteria</taxon>
        <taxon>Bacillati</taxon>
        <taxon>Actinomycetota</taxon>
        <taxon>Actinomycetes</taxon>
        <taxon>Bifidobacteriales</taxon>
        <taxon>Bifidobacteriaceae</taxon>
        <taxon>Bifidobacterium</taxon>
    </lineage>
</organism>
<dbReference type="OrthoDB" id="3427770at2"/>
<dbReference type="Gene3D" id="3.40.430.10">
    <property type="entry name" value="Dihydrofolate Reductase, subunit A"/>
    <property type="match status" value="1"/>
</dbReference>
<dbReference type="InterPro" id="IPR050765">
    <property type="entry name" value="Riboflavin_Biosynth_HTPR"/>
</dbReference>
<dbReference type="InterPro" id="IPR024072">
    <property type="entry name" value="DHFR-like_dom_sf"/>
</dbReference>
<keyword evidence="3" id="KW-1185">Reference proteome</keyword>
<dbReference type="GO" id="GO:0008703">
    <property type="term" value="F:5-amino-6-(5-phosphoribosylamino)uracil reductase activity"/>
    <property type="evidence" value="ECO:0007669"/>
    <property type="project" value="InterPro"/>
</dbReference>
<dbReference type="GeneID" id="98294989"/>
<gene>
    <name evidence="2" type="ORF">BAQU_0307</name>
</gene>
<dbReference type="InterPro" id="IPR002734">
    <property type="entry name" value="RibDG_C"/>
</dbReference>
<dbReference type="AlphaFoldDB" id="A0A261GAP6"/>
<accession>A0A261GAP6</accession>
<feature type="domain" description="Bacterial bifunctional deaminase-reductase C-terminal" evidence="1">
    <location>
        <begin position="64"/>
        <end position="153"/>
    </location>
</feature>
<dbReference type="EMBL" id="MWXA01000002">
    <property type="protein sequence ID" value="OZG68489.1"/>
    <property type="molecule type" value="Genomic_DNA"/>
</dbReference>
<evidence type="ECO:0000313" key="3">
    <source>
        <dbReference type="Proteomes" id="UP000216451"/>
    </source>
</evidence>
<protein>
    <submittedName>
        <fullName evidence="2">Deaminase</fullName>
    </submittedName>
</protein>
<dbReference type="PANTHER" id="PTHR38011">
    <property type="entry name" value="DIHYDROFOLATE REDUCTASE FAMILY PROTEIN (AFU_ORTHOLOGUE AFUA_8G06820)"/>
    <property type="match status" value="1"/>
</dbReference>
<dbReference type="GO" id="GO:0009231">
    <property type="term" value="P:riboflavin biosynthetic process"/>
    <property type="evidence" value="ECO:0007669"/>
    <property type="project" value="InterPro"/>
</dbReference>
<dbReference type="RefSeq" id="WP_094692287.1">
    <property type="nucleotide sequence ID" value="NZ_CALENZ010000002.1"/>
</dbReference>
<comment type="caution">
    <text evidence="2">The sequence shown here is derived from an EMBL/GenBank/DDBJ whole genome shotgun (WGS) entry which is preliminary data.</text>
</comment>
<dbReference type="Proteomes" id="UP000216451">
    <property type="component" value="Unassembled WGS sequence"/>
</dbReference>
<name>A0A261GAP6_9BIFI</name>